<evidence type="ECO:0000313" key="10">
    <source>
        <dbReference type="Proteomes" id="UP000193711"/>
    </source>
</evidence>
<feature type="active site" description="Proton acceptor" evidence="4">
    <location>
        <position position="25"/>
    </location>
</feature>
<evidence type="ECO:0000256" key="3">
    <source>
        <dbReference type="ARBA" id="ARBA00023295"/>
    </source>
</evidence>
<dbReference type="AlphaFoldDB" id="A0A1X7P1N5"/>
<feature type="active site" description="Proton donor" evidence="4">
    <location>
        <position position="197"/>
    </location>
</feature>
<dbReference type="Pfam" id="PF04616">
    <property type="entry name" value="Glyco_hydro_43"/>
    <property type="match status" value="1"/>
</dbReference>
<feature type="site" description="Important for catalytic activity, responsible for pKa modulation of the active site Glu and correct orientation of both the proton donor and substrate" evidence="5">
    <location>
        <position position="137"/>
    </location>
</feature>
<dbReference type="Pfam" id="PF17851">
    <property type="entry name" value="GH43_C2"/>
    <property type="match status" value="1"/>
</dbReference>
<dbReference type="SUPFAM" id="SSF49899">
    <property type="entry name" value="Concanavalin A-like lectins/glucanases"/>
    <property type="match status" value="1"/>
</dbReference>
<dbReference type="InterPro" id="IPR006710">
    <property type="entry name" value="Glyco_hydro_43"/>
</dbReference>
<dbReference type="InterPro" id="IPR013320">
    <property type="entry name" value="ConA-like_dom_sf"/>
</dbReference>
<dbReference type="Gene3D" id="2.60.120.200">
    <property type="match status" value="1"/>
</dbReference>
<dbReference type="InterPro" id="IPR051795">
    <property type="entry name" value="Glycosyl_Hydrlase_43"/>
</dbReference>
<accession>A0A1X7P1N5</accession>
<dbReference type="InterPro" id="IPR041542">
    <property type="entry name" value="GH43_C2"/>
</dbReference>
<dbReference type="EMBL" id="FXBM01000002">
    <property type="protein sequence ID" value="SMH44708.1"/>
    <property type="molecule type" value="Genomic_DNA"/>
</dbReference>
<protein>
    <submittedName>
        <fullName evidence="9">Beta-xylosidase</fullName>
    </submittedName>
</protein>
<evidence type="ECO:0000256" key="5">
    <source>
        <dbReference type="PIRSR" id="PIRSR606710-2"/>
    </source>
</evidence>
<evidence type="ECO:0000259" key="8">
    <source>
        <dbReference type="Pfam" id="PF17851"/>
    </source>
</evidence>
<keyword evidence="3 6" id="KW-0326">Glycosidase</keyword>
<evidence type="ECO:0000256" key="2">
    <source>
        <dbReference type="ARBA" id="ARBA00022801"/>
    </source>
</evidence>
<sequence length="522" mass="55786">MSAVSSGGRVGAPHPNPLIPGFNPDPSVVAVDGVYYIVTSTFEYLPGIPVHRSTDFDTWERIGNVATRPEQIAVEEVPTGLGVWAPTIRHHDGLFHVIVVVPAGRGCVVFTAEDPTGPWSDGTVLRSESGAGLQGIDPDLAWTADGTAYVTYSGLILDGPEAGQHLGIQQVRVDLATGRILEEPRSLWSGTGGGFPEAPHLYRRPGRDSRDDTWYLLIAEGGTERGHGVSIARSDSPEGPFETAPTNPFLTARGTTRPVQNTGHGDLVEGPDGSTLLVMLGVRPRGATRAFSALGRETFVTRVEWVDGWPVAEPVQLAPRGPLRDDVDFSLPLDAGWIGVRRLPESISLVDVERGALLLPGEGRTLRHPRPTFVGRRQLTQTMTASVVVDVQSGVGGLAVRYDEDSFYAVEAEATGSGTRVTARAVIPSFEQEWTAELPEGPVTLVLESERDGGVGFGPGQMTSDFVVLRAEAGGVERTLARIDGRYLTAETATSFTGRVLGLYAVTGTPVFSEYRYAGTDD</sequence>
<evidence type="ECO:0000256" key="1">
    <source>
        <dbReference type="ARBA" id="ARBA00009865"/>
    </source>
</evidence>
<keyword evidence="2 6" id="KW-0378">Hydrolase</keyword>
<gene>
    <name evidence="9" type="ORF">SAMN06295885_2418</name>
</gene>
<dbReference type="InterPro" id="IPR023296">
    <property type="entry name" value="Glyco_hydro_beta-prop_sf"/>
</dbReference>
<dbReference type="GO" id="GO:0004553">
    <property type="term" value="F:hydrolase activity, hydrolyzing O-glycosyl compounds"/>
    <property type="evidence" value="ECO:0007669"/>
    <property type="project" value="InterPro"/>
</dbReference>
<dbReference type="Proteomes" id="UP000193711">
    <property type="component" value="Unassembled WGS sequence"/>
</dbReference>
<dbReference type="PANTHER" id="PTHR42812">
    <property type="entry name" value="BETA-XYLOSIDASE"/>
    <property type="match status" value="1"/>
</dbReference>
<feature type="compositionally biased region" description="Polar residues" evidence="7">
    <location>
        <begin position="244"/>
        <end position="263"/>
    </location>
</feature>
<comment type="similarity">
    <text evidence="1 6">Belongs to the glycosyl hydrolase 43 family.</text>
</comment>
<dbReference type="OrthoDB" id="9801455at2"/>
<proteinExistence type="inferred from homology"/>
<feature type="region of interest" description="Disordered" evidence="7">
    <location>
        <begin position="226"/>
        <end position="270"/>
    </location>
</feature>
<dbReference type="STRING" id="1891671.SAMN06295885_2418"/>
<organism evidence="9 10">
    <name type="scientific">Rathayibacter oskolensis</name>
    <dbReference type="NCBI Taxonomy" id="1891671"/>
    <lineage>
        <taxon>Bacteria</taxon>
        <taxon>Bacillati</taxon>
        <taxon>Actinomycetota</taxon>
        <taxon>Actinomycetes</taxon>
        <taxon>Micrococcales</taxon>
        <taxon>Microbacteriaceae</taxon>
        <taxon>Rathayibacter</taxon>
    </lineage>
</organism>
<dbReference type="SUPFAM" id="SSF75005">
    <property type="entry name" value="Arabinanase/levansucrase/invertase"/>
    <property type="match status" value="1"/>
</dbReference>
<dbReference type="RefSeq" id="WP_085476826.1">
    <property type="nucleotide sequence ID" value="NZ_FXBM01000002.1"/>
</dbReference>
<feature type="domain" description="Beta-xylosidase C-terminal Concanavalin A-like" evidence="8">
    <location>
        <begin position="333"/>
        <end position="507"/>
    </location>
</feature>
<dbReference type="Gene3D" id="2.115.10.20">
    <property type="entry name" value="Glycosyl hydrolase domain, family 43"/>
    <property type="match status" value="1"/>
</dbReference>
<keyword evidence="10" id="KW-1185">Reference proteome</keyword>
<reference evidence="10" key="1">
    <citation type="submission" date="2017-04" db="EMBL/GenBank/DDBJ databases">
        <authorList>
            <person name="Varghese N."/>
            <person name="Submissions S."/>
        </authorList>
    </citation>
    <scope>NUCLEOTIDE SEQUENCE [LARGE SCALE GENOMIC DNA]</scope>
    <source>
        <strain evidence="10">VKM Ac-2121</strain>
    </source>
</reference>
<dbReference type="GO" id="GO:0005975">
    <property type="term" value="P:carbohydrate metabolic process"/>
    <property type="evidence" value="ECO:0007669"/>
    <property type="project" value="InterPro"/>
</dbReference>
<dbReference type="PANTHER" id="PTHR42812:SF12">
    <property type="entry name" value="BETA-XYLOSIDASE-RELATED"/>
    <property type="match status" value="1"/>
</dbReference>
<evidence type="ECO:0000256" key="7">
    <source>
        <dbReference type="SAM" id="MobiDB-lite"/>
    </source>
</evidence>
<name>A0A1X7P1N5_9MICO</name>
<evidence type="ECO:0000256" key="6">
    <source>
        <dbReference type="RuleBase" id="RU361187"/>
    </source>
</evidence>
<evidence type="ECO:0000313" key="9">
    <source>
        <dbReference type="EMBL" id="SMH44708.1"/>
    </source>
</evidence>
<evidence type="ECO:0000256" key="4">
    <source>
        <dbReference type="PIRSR" id="PIRSR606710-1"/>
    </source>
</evidence>
<dbReference type="CDD" id="cd18617">
    <property type="entry name" value="GH43_XynB-like"/>
    <property type="match status" value="1"/>
</dbReference>